<evidence type="ECO:0000256" key="1">
    <source>
        <dbReference type="ARBA" id="ARBA00022729"/>
    </source>
</evidence>
<name>A0A8J5IQJ1_9STRA</name>
<dbReference type="InterPro" id="IPR007112">
    <property type="entry name" value="Expansin/allergen_DPBB_dom"/>
</dbReference>
<dbReference type="AlphaFoldDB" id="A0A8J5IQJ1"/>
<feature type="chain" id="PRO_5035165594" description="Expansin-like EG45 domain-containing protein" evidence="2">
    <location>
        <begin position="19"/>
        <end position="410"/>
    </location>
</feature>
<protein>
    <recommendedName>
        <fullName evidence="3">Expansin-like EG45 domain-containing protein</fullName>
    </recommendedName>
</protein>
<reference evidence="4" key="1">
    <citation type="submission" date="2021-01" db="EMBL/GenBank/DDBJ databases">
        <title>Phytophthora aleatoria, a newly-described species from Pinus radiata is distinct from Phytophthora cactorum isolates based on comparative genomics.</title>
        <authorList>
            <person name="Mcdougal R."/>
            <person name="Panda P."/>
            <person name="Williams N."/>
            <person name="Studholme D.J."/>
        </authorList>
    </citation>
    <scope>NUCLEOTIDE SEQUENCE</scope>
    <source>
        <strain evidence="4">NZFS 4037</strain>
    </source>
</reference>
<dbReference type="PANTHER" id="PTHR31836">
    <property type="match status" value="1"/>
</dbReference>
<keyword evidence="5" id="KW-1185">Reference proteome</keyword>
<dbReference type="EMBL" id="JAENGY010000291">
    <property type="protein sequence ID" value="KAG6966803.1"/>
    <property type="molecule type" value="Genomic_DNA"/>
</dbReference>
<keyword evidence="1 2" id="KW-0732">Signal</keyword>
<gene>
    <name evidence="4" type="ORF">JG688_00006575</name>
</gene>
<organism evidence="4 5">
    <name type="scientific">Phytophthora aleatoria</name>
    <dbReference type="NCBI Taxonomy" id="2496075"/>
    <lineage>
        <taxon>Eukaryota</taxon>
        <taxon>Sar</taxon>
        <taxon>Stramenopiles</taxon>
        <taxon>Oomycota</taxon>
        <taxon>Peronosporomycetes</taxon>
        <taxon>Peronosporales</taxon>
        <taxon>Peronosporaceae</taxon>
        <taxon>Phytophthora</taxon>
    </lineage>
</organism>
<proteinExistence type="predicted"/>
<evidence type="ECO:0000313" key="5">
    <source>
        <dbReference type="Proteomes" id="UP000709295"/>
    </source>
</evidence>
<dbReference type="PANTHER" id="PTHR31836:SF21">
    <property type="entry name" value="EXPANSIN-LIKE PROTEIN 7"/>
    <property type="match status" value="1"/>
</dbReference>
<evidence type="ECO:0000256" key="2">
    <source>
        <dbReference type="SAM" id="SignalP"/>
    </source>
</evidence>
<dbReference type="InterPro" id="IPR009009">
    <property type="entry name" value="RlpA-like_DPBB"/>
</dbReference>
<comment type="caution">
    <text evidence="4">The sequence shown here is derived from an EMBL/GenBank/DDBJ whole genome shotgun (WGS) entry which is preliminary data.</text>
</comment>
<dbReference type="InterPro" id="IPR051477">
    <property type="entry name" value="Expansin_CellWall"/>
</dbReference>
<feature type="domain" description="Expansin-like EG45" evidence="3">
    <location>
        <begin position="35"/>
        <end position="133"/>
    </location>
</feature>
<accession>A0A8J5IQJ1</accession>
<dbReference type="Pfam" id="PF03330">
    <property type="entry name" value="DPBB_1"/>
    <property type="match status" value="2"/>
</dbReference>
<evidence type="ECO:0000259" key="3">
    <source>
        <dbReference type="PROSITE" id="PS50842"/>
    </source>
</evidence>
<feature type="domain" description="Expansin-like EG45" evidence="3">
    <location>
        <begin position="198"/>
        <end position="300"/>
    </location>
</feature>
<evidence type="ECO:0000313" key="4">
    <source>
        <dbReference type="EMBL" id="KAG6966803.1"/>
    </source>
</evidence>
<feature type="signal peptide" evidence="2">
    <location>
        <begin position="1"/>
        <end position="18"/>
    </location>
</feature>
<dbReference type="Proteomes" id="UP000709295">
    <property type="component" value="Unassembled WGS sequence"/>
</dbReference>
<sequence length="410" mass="43636">MVFRTLAGLSFTAAVASAEYYEGDGTSYTLGDISSGNCNFMSAIPTASTNYAALNNDQWDNLANCGRCAEVSCIDDQCADQTTTAIVQILDRCPECSSGDLDLSPTVFKHITGSDPSRLTIRWKFVDCPNPGNIEVCLKSGSNGYYVAVQPTNTLVGVETVTINGESTTMVDSAYYYLIESTSDVDLTSVAMSITSVEGETVEGTYSLTADDIAPTNYAALNNEQWNNLGNCGRCAQVSCIDEACADQTASAIVQIVDRCPECKYGDLDLSPSVFKTITGSDPSRLSIRWQFVDCPNPETVKICLKTGSNGFWVAVQPTNAVIGVKSVSINGISASMINGAYYYLITSTSEVDLTAVDVSVTSINGQVIEGAYSFSLNECPNSGDNHDTCTNSRDASPYHHATAGHNCSG</sequence>
<dbReference type="PROSITE" id="PS50842">
    <property type="entry name" value="EXPANSIN_EG45"/>
    <property type="match status" value="2"/>
</dbReference>
<dbReference type="CDD" id="cd22271">
    <property type="entry name" value="DPBB_EXP_N-like"/>
    <property type="match status" value="2"/>
</dbReference>